<evidence type="ECO:0000313" key="1">
    <source>
        <dbReference type="EMBL" id="MDU0352550.1"/>
    </source>
</evidence>
<name>A0ABU3SRC0_9ALTE</name>
<comment type="caution">
    <text evidence="1">The sequence shown here is derived from an EMBL/GenBank/DDBJ whole genome shotgun (WGS) entry which is preliminary data.</text>
</comment>
<dbReference type="Proteomes" id="UP001247805">
    <property type="component" value="Unassembled WGS sequence"/>
</dbReference>
<organism evidence="1 2">
    <name type="scientific">Paraglaciecola aquimarina</name>
    <dbReference type="NCBI Taxonomy" id="1235557"/>
    <lineage>
        <taxon>Bacteria</taxon>
        <taxon>Pseudomonadati</taxon>
        <taxon>Pseudomonadota</taxon>
        <taxon>Gammaproteobacteria</taxon>
        <taxon>Alteromonadales</taxon>
        <taxon>Alteromonadaceae</taxon>
        <taxon>Paraglaciecola</taxon>
    </lineage>
</organism>
<gene>
    <name evidence="1" type="ORF">RS130_00290</name>
</gene>
<dbReference type="RefSeq" id="WP_316024264.1">
    <property type="nucleotide sequence ID" value="NZ_JAWDIO010000001.1"/>
</dbReference>
<proteinExistence type="predicted"/>
<dbReference type="EMBL" id="JAWDIO010000001">
    <property type="protein sequence ID" value="MDU0352550.1"/>
    <property type="molecule type" value="Genomic_DNA"/>
</dbReference>
<protein>
    <submittedName>
        <fullName evidence="1">Uncharacterized protein</fullName>
    </submittedName>
</protein>
<keyword evidence="2" id="KW-1185">Reference proteome</keyword>
<reference evidence="1 2" key="1">
    <citation type="submission" date="2023-10" db="EMBL/GenBank/DDBJ databases">
        <title>Glaciecola aquimarina strain GGW-M5 nov., isolated from a coastal seawater.</title>
        <authorList>
            <person name="Bayburt H."/>
            <person name="Kim J.M."/>
            <person name="Choi B.J."/>
            <person name="Jeon C.O."/>
        </authorList>
    </citation>
    <scope>NUCLEOTIDE SEQUENCE [LARGE SCALE GENOMIC DNA]</scope>
    <source>
        <strain evidence="1 2">KCTC 32108</strain>
    </source>
</reference>
<sequence>MGQASIGNNPAESRWLMEAFSGIIDEVAFYDFALPSLSINQHLQNAQKGQNYFSLPPSADPLPKAIKLSLPMHSAIELDKLTGLPSQHIPQ</sequence>
<evidence type="ECO:0000313" key="2">
    <source>
        <dbReference type="Proteomes" id="UP001247805"/>
    </source>
</evidence>
<accession>A0ABU3SRC0</accession>